<keyword evidence="1" id="KW-0645">Protease</keyword>
<dbReference type="GO" id="GO:0006508">
    <property type="term" value="P:proteolysis"/>
    <property type="evidence" value="ECO:0007669"/>
    <property type="project" value="UniProtKB-KW"/>
</dbReference>
<dbReference type="Gene3D" id="3.30.310.130">
    <property type="entry name" value="Ubiquitin-related"/>
    <property type="match status" value="1"/>
</dbReference>
<dbReference type="Gene3D" id="1.10.418.20">
    <property type="match status" value="2"/>
</dbReference>
<accession>A0ABQ4YMR3</accession>
<dbReference type="GO" id="GO:0008233">
    <property type="term" value="F:peptidase activity"/>
    <property type="evidence" value="ECO:0007669"/>
    <property type="project" value="UniProtKB-KW"/>
</dbReference>
<dbReference type="PANTHER" id="PTHR47764">
    <property type="entry name" value="UBIQUITIN-LIKE-SPECIFIC PROTEASE 2B-RELATED"/>
    <property type="match status" value="1"/>
</dbReference>
<evidence type="ECO:0000313" key="2">
    <source>
        <dbReference type="Proteomes" id="UP001151760"/>
    </source>
</evidence>
<reference evidence="1" key="2">
    <citation type="submission" date="2022-01" db="EMBL/GenBank/DDBJ databases">
        <authorList>
            <person name="Yamashiro T."/>
            <person name="Shiraishi A."/>
            <person name="Satake H."/>
            <person name="Nakayama K."/>
        </authorList>
    </citation>
    <scope>NUCLEOTIDE SEQUENCE</scope>
</reference>
<dbReference type="Proteomes" id="UP001151760">
    <property type="component" value="Unassembled WGS sequence"/>
</dbReference>
<organism evidence="1 2">
    <name type="scientific">Tanacetum coccineum</name>
    <dbReference type="NCBI Taxonomy" id="301880"/>
    <lineage>
        <taxon>Eukaryota</taxon>
        <taxon>Viridiplantae</taxon>
        <taxon>Streptophyta</taxon>
        <taxon>Embryophyta</taxon>
        <taxon>Tracheophyta</taxon>
        <taxon>Spermatophyta</taxon>
        <taxon>Magnoliopsida</taxon>
        <taxon>eudicotyledons</taxon>
        <taxon>Gunneridae</taxon>
        <taxon>Pentapetalae</taxon>
        <taxon>asterids</taxon>
        <taxon>campanulids</taxon>
        <taxon>Asterales</taxon>
        <taxon>Asteraceae</taxon>
        <taxon>Asteroideae</taxon>
        <taxon>Anthemideae</taxon>
        <taxon>Anthemidinae</taxon>
        <taxon>Tanacetum</taxon>
    </lineage>
</organism>
<gene>
    <name evidence="1" type="ORF">Tco_0729035</name>
</gene>
<sequence>MIVNDELPMSDLSIYDAVVTQQLLEPDSEIHEPKIMAAPKDDISVVADISTQSEDEAVYANSHEDPRLYQRSLSTFSDTPKDDGVFCGPSSDHCTSELEMVSSFISAILTQDDEEVTTVVLSPDHMAYQDKYCADWDSFIRQCRWTRGILFPEVFSLVSEISFLCFDQPFEEVIYPKGEIEAVSIGKRDVDMLLPDTFVNDTIIDFYINYHWSLIVMCHLGEVATYQDEDVTKLSKVSCVLHMDPIRGNHTGLNGLMKSYLKEEWRGRVPETSEDICSKFDNLRFISLETREIENTSDSRRGLGITWFSLSMNIESRILLFVQLPQ</sequence>
<dbReference type="InterPro" id="IPR038765">
    <property type="entry name" value="Papain-like_cys_pep_sf"/>
</dbReference>
<evidence type="ECO:0000313" key="1">
    <source>
        <dbReference type="EMBL" id="GJS79154.1"/>
    </source>
</evidence>
<proteinExistence type="predicted"/>
<dbReference type="SUPFAM" id="SSF54001">
    <property type="entry name" value="Cysteine proteinases"/>
    <property type="match status" value="1"/>
</dbReference>
<dbReference type="EMBL" id="BQNB010010577">
    <property type="protein sequence ID" value="GJS79154.1"/>
    <property type="molecule type" value="Genomic_DNA"/>
</dbReference>
<keyword evidence="1" id="KW-0378">Hydrolase</keyword>
<dbReference type="PANTHER" id="PTHR47764:SF2">
    <property type="entry name" value="UBIQUITIN-LIKE PROTEASE FAMILY PROFILE DOMAIN-CONTAINING PROTEIN"/>
    <property type="match status" value="1"/>
</dbReference>
<reference evidence="1" key="1">
    <citation type="journal article" date="2022" name="Int. J. Mol. Sci.">
        <title>Draft Genome of Tanacetum Coccineum: Genomic Comparison of Closely Related Tanacetum-Family Plants.</title>
        <authorList>
            <person name="Yamashiro T."/>
            <person name="Shiraishi A."/>
            <person name="Nakayama K."/>
            <person name="Satake H."/>
        </authorList>
    </citation>
    <scope>NUCLEOTIDE SEQUENCE</scope>
</reference>
<comment type="caution">
    <text evidence="1">The sequence shown here is derived from an EMBL/GenBank/DDBJ whole genome shotgun (WGS) entry which is preliminary data.</text>
</comment>
<protein>
    <submittedName>
        <fullName evidence="1">Probable ubiquitin-like-specific protease 2B isoform X2</fullName>
    </submittedName>
</protein>
<keyword evidence="2" id="KW-1185">Reference proteome</keyword>
<name>A0ABQ4YMR3_9ASTR</name>